<feature type="transmembrane region" description="Helical" evidence="6">
    <location>
        <begin position="372"/>
        <end position="390"/>
    </location>
</feature>
<keyword evidence="11" id="KW-1185">Reference proteome</keyword>
<dbReference type="InterPro" id="IPR036866">
    <property type="entry name" value="RibonucZ/Hydroxyglut_hydro"/>
</dbReference>
<evidence type="ECO:0000313" key="11">
    <source>
        <dbReference type="Proteomes" id="UP000624703"/>
    </source>
</evidence>
<comment type="caution">
    <text evidence="10">The sequence shown here is derived from an EMBL/GenBank/DDBJ whole genome shotgun (WGS) entry which is preliminary data.</text>
</comment>
<dbReference type="Gene3D" id="3.60.15.10">
    <property type="entry name" value="Ribonuclease Z/Hydroxyacylglutathione hydrolase-like"/>
    <property type="match status" value="1"/>
</dbReference>
<dbReference type="PANTHER" id="PTHR30619:SF7">
    <property type="entry name" value="BETA-LACTAMASE DOMAIN PROTEIN"/>
    <property type="match status" value="1"/>
</dbReference>
<evidence type="ECO:0000256" key="4">
    <source>
        <dbReference type="ARBA" id="ARBA00022989"/>
    </source>
</evidence>
<evidence type="ECO:0000256" key="5">
    <source>
        <dbReference type="ARBA" id="ARBA00023136"/>
    </source>
</evidence>
<feature type="domain" description="DUF4131" evidence="9">
    <location>
        <begin position="58"/>
        <end position="211"/>
    </location>
</feature>
<protein>
    <submittedName>
        <fullName evidence="10">ComEC/Rec2 family competence protein</fullName>
    </submittedName>
</protein>
<feature type="transmembrane region" description="Helical" evidence="6">
    <location>
        <begin position="273"/>
        <end position="296"/>
    </location>
</feature>
<organism evidence="10 11">
    <name type="scientific">Persicirhabdus sediminis</name>
    <dbReference type="NCBI Taxonomy" id="454144"/>
    <lineage>
        <taxon>Bacteria</taxon>
        <taxon>Pseudomonadati</taxon>
        <taxon>Verrucomicrobiota</taxon>
        <taxon>Verrucomicrobiia</taxon>
        <taxon>Verrucomicrobiales</taxon>
        <taxon>Verrucomicrobiaceae</taxon>
        <taxon>Persicirhabdus</taxon>
    </lineage>
</organism>
<dbReference type="InterPro" id="IPR052159">
    <property type="entry name" value="Competence_DNA_uptake"/>
</dbReference>
<dbReference type="Pfam" id="PF00753">
    <property type="entry name" value="Lactamase_B"/>
    <property type="match status" value="1"/>
</dbReference>
<dbReference type="InterPro" id="IPR004477">
    <property type="entry name" value="ComEC_N"/>
</dbReference>
<comment type="subcellular location">
    <subcellularLocation>
        <location evidence="1">Cell membrane</location>
        <topology evidence="1">Multi-pass membrane protein</topology>
    </subcellularLocation>
</comment>
<dbReference type="Proteomes" id="UP000624703">
    <property type="component" value="Unassembled WGS sequence"/>
</dbReference>
<proteinExistence type="predicted"/>
<evidence type="ECO:0000256" key="2">
    <source>
        <dbReference type="ARBA" id="ARBA00022475"/>
    </source>
</evidence>
<feature type="transmembrane region" description="Helical" evidence="6">
    <location>
        <begin position="426"/>
        <end position="447"/>
    </location>
</feature>
<evidence type="ECO:0000313" key="10">
    <source>
        <dbReference type="EMBL" id="MBK1790832.1"/>
    </source>
</evidence>
<evidence type="ECO:0000256" key="3">
    <source>
        <dbReference type="ARBA" id="ARBA00022692"/>
    </source>
</evidence>
<dbReference type="Pfam" id="PF13567">
    <property type="entry name" value="DUF4131"/>
    <property type="match status" value="1"/>
</dbReference>
<dbReference type="GO" id="GO:0005886">
    <property type="term" value="C:plasma membrane"/>
    <property type="evidence" value="ECO:0007669"/>
    <property type="project" value="UniProtKB-SubCell"/>
</dbReference>
<dbReference type="SUPFAM" id="SSF56281">
    <property type="entry name" value="Metallo-hydrolase/oxidoreductase"/>
    <property type="match status" value="1"/>
</dbReference>
<dbReference type="RefSeq" id="WP_200310856.1">
    <property type="nucleotide sequence ID" value="NZ_JAENIM010000034.1"/>
</dbReference>
<feature type="transmembrane region" description="Helical" evidence="6">
    <location>
        <begin position="34"/>
        <end position="53"/>
    </location>
</feature>
<keyword evidence="4 6" id="KW-1133">Transmembrane helix</keyword>
<dbReference type="EMBL" id="JAENIM010000034">
    <property type="protein sequence ID" value="MBK1790832.1"/>
    <property type="molecule type" value="Genomic_DNA"/>
</dbReference>
<evidence type="ECO:0000259" key="9">
    <source>
        <dbReference type="Pfam" id="PF13567"/>
    </source>
</evidence>
<accession>A0A8J7MCI6</accession>
<keyword evidence="5 6" id="KW-0472">Membrane</keyword>
<evidence type="ECO:0000256" key="6">
    <source>
        <dbReference type="SAM" id="Phobius"/>
    </source>
</evidence>
<dbReference type="PANTHER" id="PTHR30619">
    <property type="entry name" value="DNA INTERNALIZATION/COMPETENCE PROTEIN COMEC/REC2"/>
    <property type="match status" value="1"/>
</dbReference>
<dbReference type="InterPro" id="IPR025405">
    <property type="entry name" value="DUF4131"/>
</dbReference>
<gene>
    <name evidence="10" type="ORF">JIN82_06650</name>
</gene>
<feature type="transmembrane region" description="Helical" evidence="6">
    <location>
        <begin position="326"/>
        <end position="342"/>
    </location>
</feature>
<feature type="domain" description="ComEC/Rec2-related protein" evidence="8">
    <location>
        <begin position="261"/>
        <end position="514"/>
    </location>
</feature>
<dbReference type="InterPro" id="IPR001279">
    <property type="entry name" value="Metallo-B-lactamas"/>
</dbReference>
<feature type="transmembrane region" description="Helical" evidence="6">
    <location>
        <begin position="453"/>
        <end position="476"/>
    </location>
</feature>
<sequence>MRIGCRAVNTLFSYRSEPPLASNRRMPVRPAAKWWVLYPLAPAVIAVALAVLLADHSPALVVAGVSICLLVVLAILLASGRYWRCICYLSVALLVWTLHTARIAEQSRSLELAEPPAEYLSELRIVDDAAGPRASYLAEIVAIRRLEKSAEWLEMTTVRLVLIVPGHELRWGQRVQVQGIIEQIPSERNPAVFDRKKWNHRRGADIQLVATAPAEILSSAGWRDYLTQLRIRIKNQLTLGLDDEVSAAVIPAIALGIKPPATSELMQVFRHSGALHVFAVSGLHVALVGLIVSVVLRWLRMPRWAILLLSLIVMVLYAGLTGFRPPAVRACLMAFLVILALMSRYRPALLNGLCASFLIVVLWDSHQLFMPGFQLSYGVLLAIILSASWWKKVYAPLAAIDEFMPRSLLDRWQLASLYCRRKMADALAVSSAAWLGSSPLTWVHFGILTPVSILISVPLLLCAFLILALSMVSLFVGMIWSPLSIPVNHVNGLIASGAKGSAELASKLPAGHFKDTSSWKNKVIIYDVADGGQAIYLGFGGGVLLDVGSEYFYRSQLRQSLFQLGAPVDSVIISHADINHYGALPLIAEDFPLQQVMVAHRQAENYLYQQCLDQLDARQLKLSGRGMVLPLGEGIQLEIIYLGGSDWPRADEQMMVVVLHWHGEKVMILSDVGMVTERAMMSSQPAGKLQADVIVREQNRWDLQGSEVFYQAVGAEQLILQGDRQPARNFPAGMAVWQQSQLGAVTLQMIDGKVTVSGHLSD</sequence>
<evidence type="ECO:0000259" key="7">
    <source>
        <dbReference type="Pfam" id="PF00753"/>
    </source>
</evidence>
<dbReference type="Pfam" id="PF03772">
    <property type="entry name" value="Competence"/>
    <property type="match status" value="1"/>
</dbReference>
<feature type="transmembrane region" description="Helical" evidence="6">
    <location>
        <begin position="59"/>
        <end position="78"/>
    </location>
</feature>
<evidence type="ECO:0000256" key="1">
    <source>
        <dbReference type="ARBA" id="ARBA00004651"/>
    </source>
</evidence>
<dbReference type="AlphaFoldDB" id="A0A8J7MCI6"/>
<feature type="transmembrane region" description="Helical" evidence="6">
    <location>
        <begin position="303"/>
        <end position="320"/>
    </location>
</feature>
<name>A0A8J7MCI6_9BACT</name>
<evidence type="ECO:0000259" key="8">
    <source>
        <dbReference type="Pfam" id="PF03772"/>
    </source>
</evidence>
<reference evidence="10" key="1">
    <citation type="submission" date="2021-01" db="EMBL/GenBank/DDBJ databases">
        <title>Modified the classification status of verrucomicrobia.</title>
        <authorList>
            <person name="Feng X."/>
        </authorList>
    </citation>
    <scope>NUCLEOTIDE SEQUENCE</scope>
    <source>
        <strain evidence="10">_KCTC 22039</strain>
    </source>
</reference>
<feature type="domain" description="Metallo-beta-lactamase" evidence="7">
    <location>
        <begin position="540"/>
        <end position="600"/>
    </location>
</feature>
<keyword evidence="2" id="KW-1003">Cell membrane</keyword>
<dbReference type="NCBIfam" id="TIGR00360">
    <property type="entry name" value="ComEC_N-term"/>
    <property type="match status" value="1"/>
</dbReference>
<keyword evidence="3 6" id="KW-0812">Transmembrane</keyword>